<keyword evidence="16" id="KW-1185">Reference proteome</keyword>
<evidence type="ECO:0000256" key="5">
    <source>
        <dbReference type="ARBA" id="ARBA00022859"/>
    </source>
</evidence>
<dbReference type="InterPro" id="IPR013783">
    <property type="entry name" value="Ig-like_fold"/>
</dbReference>
<gene>
    <name evidence="15" type="ORF">P4O66_017486</name>
</gene>
<dbReference type="InterPro" id="IPR003597">
    <property type="entry name" value="Ig_C1-set"/>
</dbReference>
<dbReference type="Gene3D" id="3.10.320.10">
    <property type="entry name" value="Class II Histocompatibility Antigen, M Beta Chain, Chain B, domain 1"/>
    <property type="match status" value="1"/>
</dbReference>
<reference evidence="15" key="1">
    <citation type="submission" date="2023-03" db="EMBL/GenBank/DDBJ databases">
        <title>Electrophorus voltai genome.</title>
        <authorList>
            <person name="Bian C."/>
        </authorList>
    </citation>
    <scope>NUCLEOTIDE SEQUENCE</scope>
    <source>
        <strain evidence="15">CB-2022</strain>
        <tissue evidence="15">Muscle</tissue>
    </source>
</reference>
<comment type="similarity">
    <text evidence="2">Belongs to the MHC class II family.</text>
</comment>
<keyword evidence="12" id="KW-0393">Immunoglobulin domain</keyword>
<keyword evidence="10" id="KW-0325">Glycoprotein</keyword>
<evidence type="ECO:0000256" key="8">
    <source>
        <dbReference type="ARBA" id="ARBA00023136"/>
    </source>
</evidence>
<dbReference type="GO" id="GO:0042613">
    <property type="term" value="C:MHC class II protein complex"/>
    <property type="evidence" value="ECO:0007669"/>
    <property type="project" value="UniProtKB-KW"/>
</dbReference>
<dbReference type="AlphaFoldDB" id="A0AAD9DNR1"/>
<evidence type="ECO:0000256" key="7">
    <source>
        <dbReference type="ARBA" id="ARBA00023130"/>
    </source>
</evidence>
<evidence type="ECO:0000259" key="14">
    <source>
        <dbReference type="PROSITE" id="PS50835"/>
    </source>
</evidence>
<evidence type="ECO:0000313" key="15">
    <source>
        <dbReference type="EMBL" id="KAK1787114.1"/>
    </source>
</evidence>
<dbReference type="SUPFAM" id="SSF54452">
    <property type="entry name" value="MHC antigen-recognition domain"/>
    <property type="match status" value="1"/>
</dbReference>
<name>A0AAD9DNR1_9TELE</name>
<accession>A0AAD9DNR1</accession>
<keyword evidence="9" id="KW-1015">Disulfide bond</keyword>
<keyword evidence="7" id="KW-1064">Adaptive immunity</keyword>
<sequence length="250" mass="27517">MLVLYTPKLSLTLNKMNLGLIFTCAVVVSVKAESVHRDLYMSLCSDTDKEDMFGLDKEEMYHADFSQGKGVMTLPEFADPFSYGEGAYQQSVANAAICKQNLDNAIKSYNYPAEPMNQPQSSIYSKDDVQLDTKNTLICYITGFYPPHVGVSWTKNNVNVTDEATLSRYYPVNDGNFIIFSTLSFTPKQGDIYTCSVQHSALEIPLTKTWDVKVDEPSVGPSVFCGVGLAAGLLGVATGTFFLIKGNQCK</sequence>
<dbReference type="Pfam" id="PF07654">
    <property type="entry name" value="C1-set"/>
    <property type="match status" value="1"/>
</dbReference>
<keyword evidence="6 13" id="KW-1133">Transmembrane helix</keyword>
<dbReference type="Pfam" id="PF00993">
    <property type="entry name" value="MHC_II_alpha"/>
    <property type="match status" value="1"/>
</dbReference>
<feature type="transmembrane region" description="Helical" evidence="13">
    <location>
        <begin position="221"/>
        <end position="244"/>
    </location>
</feature>
<dbReference type="Gene3D" id="2.60.40.10">
    <property type="entry name" value="Immunoglobulins"/>
    <property type="match status" value="1"/>
</dbReference>
<keyword evidence="4" id="KW-0732">Signal</keyword>
<keyword evidence="11" id="KW-0491">MHC II</keyword>
<keyword evidence="8 13" id="KW-0472">Membrane</keyword>
<comment type="subcellular location">
    <subcellularLocation>
        <location evidence="1">Membrane</location>
        <topology evidence="1">Single-pass type I membrane protein</topology>
    </subcellularLocation>
</comment>
<comment type="caution">
    <text evidence="15">The sequence shown here is derived from an EMBL/GenBank/DDBJ whole genome shotgun (WGS) entry which is preliminary data.</text>
</comment>
<dbReference type="PROSITE" id="PS00290">
    <property type="entry name" value="IG_MHC"/>
    <property type="match status" value="1"/>
</dbReference>
<dbReference type="GO" id="GO:0002504">
    <property type="term" value="P:antigen processing and presentation of peptide or polysaccharide antigen via MHC class II"/>
    <property type="evidence" value="ECO:0007669"/>
    <property type="project" value="UniProtKB-KW"/>
</dbReference>
<keyword evidence="5" id="KW-0391">Immunity</keyword>
<dbReference type="SUPFAM" id="SSF48726">
    <property type="entry name" value="Immunoglobulin"/>
    <property type="match status" value="1"/>
</dbReference>
<dbReference type="InterPro" id="IPR014745">
    <property type="entry name" value="MHC_II_a/b_N"/>
</dbReference>
<evidence type="ECO:0000256" key="1">
    <source>
        <dbReference type="ARBA" id="ARBA00004479"/>
    </source>
</evidence>
<dbReference type="PROSITE" id="PS50835">
    <property type="entry name" value="IG_LIKE"/>
    <property type="match status" value="1"/>
</dbReference>
<dbReference type="InterPro" id="IPR007110">
    <property type="entry name" value="Ig-like_dom"/>
</dbReference>
<dbReference type="InterPro" id="IPR036179">
    <property type="entry name" value="Ig-like_dom_sf"/>
</dbReference>
<evidence type="ECO:0000256" key="4">
    <source>
        <dbReference type="ARBA" id="ARBA00022729"/>
    </source>
</evidence>
<dbReference type="Proteomes" id="UP001239994">
    <property type="component" value="Unassembled WGS sequence"/>
</dbReference>
<proteinExistence type="inferred from homology"/>
<keyword evidence="3 13" id="KW-0812">Transmembrane</keyword>
<protein>
    <recommendedName>
        <fullName evidence="14">Ig-like domain-containing protein</fullName>
    </recommendedName>
</protein>
<evidence type="ECO:0000313" key="16">
    <source>
        <dbReference type="Proteomes" id="UP001239994"/>
    </source>
</evidence>
<organism evidence="15 16">
    <name type="scientific">Electrophorus voltai</name>
    <dbReference type="NCBI Taxonomy" id="2609070"/>
    <lineage>
        <taxon>Eukaryota</taxon>
        <taxon>Metazoa</taxon>
        <taxon>Chordata</taxon>
        <taxon>Craniata</taxon>
        <taxon>Vertebrata</taxon>
        <taxon>Euteleostomi</taxon>
        <taxon>Actinopterygii</taxon>
        <taxon>Neopterygii</taxon>
        <taxon>Teleostei</taxon>
        <taxon>Ostariophysi</taxon>
        <taxon>Gymnotiformes</taxon>
        <taxon>Gymnotoidei</taxon>
        <taxon>Gymnotidae</taxon>
        <taxon>Electrophorus</taxon>
    </lineage>
</organism>
<dbReference type="EMBL" id="JAROKS010000024">
    <property type="protein sequence ID" value="KAK1787114.1"/>
    <property type="molecule type" value="Genomic_DNA"/>
</dbReference>
<dbReference type="InterPro" id="IPR011162">
    <property type="entry name" value="MHC_I/II-like_Ag-recog"/>
</dbReference>
<evidence type="ECO:0000256" key="13">
    <source>
        <dbReference type="SAM" id="Phobius"/>
    </source>
</evidence>
<evidence type="ECO:0000256" key="2">
    <source>
        <dbReference type="ARBA" id="ARBA00007394"/>
    </source>
</evidence>
<evidence type="ECO:0000256" key="9">
    <source>
        <dbReference type="ARBA" id="ARBA00023157"/>
    </source>
</evidence>
<evidence type="ECO:0000256" key="12">
    <source>
        <dbReference type="ARBA" id="ARBA00023319"/>
    </source>
</evidence>
<dbReference type="InterPro" id="IPR003006">
    <property type="entry name" value="Ig/MHC_CS"/>
</dbReference>
<feature type="domain" description="Ig-like" evidence="14">
    <location>
        <begin position="119"/>
        <end position="207"/>
    </location>
</feature>
<evidence type="ECO:0000256" key="11">
    <source>
        <dbReference type="ARBA" id="ARBA00023182"/>
    </source>
</evidence>
<dbReference type="PANTHER" id="PTHR19944">
    <property type="entry name" value="MHC CLASS II-RELATED"/>
    <property type="match status" value="1"/>
</dbReference>
<dbReference type="InterPro" id="IPR050160">
    <property type="entry name" value="MHC/Immunoglobulin"/>
</dbReference>
<dbReference type="SMART" id="SM00920">
    <property type="entry name" value="MHC_II_alpha"/>
    <property type="match status" value="1"/>
</dbReference>
<evidence type="ECO:0000256" key="6">
    <source>
        <dbReference type="ARBA" id="ARBA00022989"/>
    </source>
</evidence>
<evidence type="ECO:0000256" key="10">
    <source>
        <dbReference type="ARBA" id="ARBA00023180"/>
    </source>
</evidence>
<evidence type="ECO:0000256" key="3">
    <source>
        <dbReference type="ARBA" id="ARBA00022692"/>
    </source>
</evidence>
<dbReference type="PANTHER" id="PTHR19944:SF86">
    <property type="entry name" value="HLA CLASS II HISTOCOMPATIBILITY ANTIGEN, DR ALPHA CHAIN"/>
    <property type="match status" value="1"/>
</dbReference>
<dbReference type="SMART" id="SM00407">
    <property type="entry name" value="IGc1"/>
    <property type="match status" value="1"/>
</dbReference>
<dbReference type="GO" id="GO:0002250">
    <property type="term" value="P:adaptive immune response"/>
    <property type="evidence" value="ECO:0007669"/>
    <property type="project" value="UniProtKB-KW"/>
</dbReference>
<dbReference type="InterPro" id="IPR001003">
    <property type="entry name" value="MHC_II_a_N"/>
</dbReference>